<dbReference type="NCBIfam" id="TIGR03950">
    <property type="entry name" value="sidero_Fe_reduc"/>
    <property type="match status" value="1"/>
</dbReference>
<keyword evidence="3" id="KW-1185">Reference proteome</keyword>
<sequence>MLDKNQIALLQSLRQPFPVAPLAAEIDPSMALLADPTEHTMIQPDQPDAVVQLFKYWQQAHPEAGDKYWTVRSWTMLTWQPVALALISAFGSQQLISFSHFQQRLKQGLVSGFYWAQPLEEYSDLDPINRVLQLSAELNTLFQHYLLQLTQCGPLQHSVAMRLVKDQLAKMILQLAAMMPAGAEALAEPITALWCQSLQINTKPAYLNIPLAENANKTVVKRSACCLHYYRDDGDFCLTCPKQNKQQWQHSISQYQQLHGPK</sequence>
<reference evidence="2 3" key="2">
    <citation type="submission" date="2019-01" db="EMBL/GenBank/DDBJ databases">
        <title>Motilimonas pumilus sp. nov., isolated from the gut of sea cucumber (Apostichopus japonicus).</title>
        <authorList>
            <person name="Wang F.-Q."/>
            <person name="Ren L.-H."/>
            <person name="Lin Y.-W."/>
            <person name="Sun G.-H."/>
            <person name="Du Z.-J."/>
            <person name="Zhao J.-X."/>
            <person name="Liu X.-J."/>
            <person name="Liu L.-J."/>
        </authorList>
    </citation>
    <scope>NUCLEOTIDE SEQUENCE [LARGE SCALE GENOMIC DNA]</scope>
    <source>
        <strain evidence="2 3">PLHSC7-2</strain>
    </source>
</reference>
<evidence type="ECO:0000259" key="1">
    <source>
        <dbReference type="Pfam" id="PF11575"/>
    </source>
</evidence>
<proteinExistence type="predicted"/>
<dbReference type="InterPro" id="IPR023998">
    <property type="entry name" value="FCR-like"/>
</dbReference>
<dbReference type="Proteomes" id="UP000283255">
    <property type="component" value="Unassembled WGS sequence"/>
</dbReference>
<evidence type="ECO:0000313" key="3">
    <source>
        <dbReference type="Proteomes" id="UP000283255"/>
    </source>
</evidence>
<evidence type="ECO:0000313" key="2">
    <source>
        <dbReference type="EMBL" id="RJG47508.1"/>
    </source>
</evidence>
<dbReference type="InterPro" id="IPR024726">
    <property type="entry name" value="FhuF_C"/>
</dbReference>
<reference evidence="2 3" key="1">
    <citation type="submission" date="2018-09" db="EMBL/GenBank/DDBJ databases">
        <authorList>
            <person name="Wang F."/>
        </authorList>
    </citation>
    <scope>NUCLEOTIDE SEQUENCE [LARGE SCALE GENOMIC DNA]</scope>
    <source>
        <strain evidence="2 3">PLHSC7-2</strain>
    </source>
</reference>
<dbReference type="EMBL" id="QZCH01000013">
    <property type="protein sequence ID" value="RJG47508.1"/>
    <property type="molecule type" value="Genomic_DNA"/>
</dbReference>
<gene>
    <name evidence="2" type="ORF">D1Z90_11400</name>
</gene>
<name>A0A418YED5_9GAMM</name>
<protein>
    <submittedName>
        <fullName evidence="2">Siderophore ferric iron reductase</fullName>
    </submittedName>
</protein>
<dbReference type="OrthoDB" id="7942745at2"/>
<dbReference type="Pfam" id="PF11575">
    <property type="entry name" value="FhuF_C"/>
    <property type="match status" value="1"/>
</dbReference>
<dbReference type="RefSeq" id="WP_119910888.1">
    <property type="nucleotide sequence ID" value="NZ_QZCH01000013.1"/>
</dbReference>
<accession>A0A418YED5</accession>
<feature type="domain" description="Ferric siderophore reductase C-terminal" evidence="1">
    <location>
        <begin position="222"/>
        <end position="242"/>
    </location>
</feature>
<organism evidence="2 3">
    <name type="scientific">Motilimonas pumila</name>
    <dbReference type="NCBI Taxonomy" id="2303987"/>
    <lineage>
        <taxon>Bacteria</taxon>
        <taxon>Pseudomonadati</taxon>
        <taxon>Pseudomonadota</taxon>
        <taxon>Gammaproteobacteria</taxon>
        <taxon>Alteromonadales</taxon>
        <taxon>Alteromonadales genera incertae sedis</taxon>
        <taxon>Motilimonas</taxon>
    </lineage>
</organism>
<comment type="caution">
    <text evidence="2">The sequence shown here is derived from an EMBL/GenBank/DDBJ whole genome shotgun (WGS) entry which is preliminary data.</text>
</comment>
<dbReference type="AlphaFoldDB" id="A0A418YED5"/>